<reference evidence="3 4" key="1">
    <citation type="journal article" date="2018" name="Genome Announc.">
        <title>Ignatzschineria cameli sp. nov., isolated from necrotic foot tissue of dromedaries (Camelus dromedarius) and associated maggots (Wohlfahrtia species) in Dubai.</title>
        <authorList>
            <person name="Tsang C.C."/>
            <person name="Tang J.Y."/>
            <person name="Fong J.Y."/>
            <person name="Kinne J."/>
            <person name="Lee H.H."/>
            <person name="Joseph M."/>
            <person name="Jose S."/>
            <person name="Schuster R.K."/>
            <person name="Tang Y."/>
            <person name="Sivakumar S."/>
            <person name="Chen J.H."/>
            <person name="Teng J.L."/>
            <person name="Lau S.K."/>
            <person name="Wernery U."/>
            <person name="Woo P.C."/>
        </authorList>
    </citation>
    <scope>NUCLEOTIDE SEQUENCE [LARGE SCALE GENOMIC DNA]</scope>
    <source>
        <strain evidence="3 4">KCTC 22643</strain>
    </source>
</reference>
<feature type="compositionally biased region" description="Basic and acidic residues" evidence="2">
    <location>
        <begin position="139"/>
        <end position="154"/>
    </location>
</feature>
<evidence type="ECO:0000256" key="2">
    <source>
        <dbReference type="SAM" id="MobiDB-lite"/>
    </source>
</evidence>
<keyword evidence="4" id="KW-1185">Reference proteome</keyword>
<sequence length="332" mass="36017">MDELKNQLLEVIKSFINERFQALESQVKSLESENTKLKQVVESLPKKGIDGIDGTPGKDGQDGKDGKSFDSLVAKEMLDLMFAPYKMKLESIKDGKDGCDGKDGQDGRDGENGQDGKSAYDIAVKYGFKGTELEFAEKQFGKDGKDGKDGENGKDGSNGADGAPGKSAYEIAVDHGFKGTQLEFAEKQFGKDGKDGQNGKDGRDGKDGVGFDDIKVEFDGERTVSLKFVAEGNTKSYEFSIPAMIYKGVYKDAQNYQIGDTVTDNGSLWTCLKATSERPISAEKGYWQLAVKHGRQGEKGSSGMSVYELALQNGFKGSEKEYLASIRRGLGS</sequence>
<dbReference type="Proteomes" id="UP000244948">
    <property type="component" value="Unassembled WGS sequence"/>
</dbReference>
<feature type="region of interest" description="Disordered" evidence="2">
    <location>
        <begin position="93"/>
        <end position="116"/>
    </location>
</feature>
<feature type="region of interest" description="Disordered" evidence="2">
    <location>
        <begin position="187"/>
        <end position="208"/>
    </location>
</feature>
<feature type="compositionally biased region" description="Basic and acidic residues" evidence="2">
    <location>
        <begin position="93"/>
        <end position="111"/>
    </location>
</feature>
<protein>
    <recommendedName>
        <fullName evidence="5">Collagen-like protein</fullName>
    </recommendedName>
</protein>
<feature type="region of interest" description="Disordered" evidence="2">
    <location>
        <begin position="46"/>
        <end position="68"/>
    </location>
</feature>
<dbReference type="RefSeq" id="WP_109236278.1">
    <property type="nucleotide sequence ID" value="NZ_BMXZ01000002.1"/>
</dbReference>
<evidence type="ECO:0008006" key="5">
    <source>
        <dbReference type="Google" id="ProtNLM"/>
    </source>
</evidence>
<dbReference type="EMBL" id="QEWR01000003">
    <property type="protein sequence ID" value="PWD83063.1"/>
    <property type="molecule type" value="Genomic_DNA"/>
</dbReference>
<keyword evidence="1" id="KW-0175">Coiled coil</keyword>
<feature type="coiled-coil region" evidence="1">
    <location>
        <begin position="13"/>
        <end position="40"/>
    </location>
</feature>
<dbReference type="PANTHER" id="PTHR24637">
    <property type="entry name" value="COLLAGEN"/>
    <property type="match status" value="1"/>
</dbReference>
<proteinExistence type="predicted"/>
<organism evidence="3 4">
    <name type="scientific">Ignatzschineria indica</name>
    <dbReference type="NCBI Taxonomy" id="472583"/>
    <lineage>
        <taxon>Bacteria</taxon>
        <taxon>Pseudomonadati</taxon>
        <taxon>Pseudomonadota</taxon>
        <taxon>Gammaproteobacteria</taxon>
        <taxon>Cardiobacteriales</taxon>
        <taxon>Ignatzschineriaceae</taxon>
        <taxon>Ignatzschineria</taxon>
    </lineage>
</organism>
<evidence type="ECO:0000256" key="1">
    <source>
        <dbReference type="SAM" id="Coils"/>
    </source>
</evidence>
<gene>
    <name evidence="3" type="ORF">DC082_06455</name>
</gene>
<evidence type="ECO:0000313" key="4">
    <source>
        <dbReference type="Proteomes" id="UP000244948"/>
    </source>
</evidence>
<dbReference type="AlphaFoldDB" id="A0A2U2AJR3"/>
<feature type="region of interest" description="Disordered" evidence="2">
    <location>
        <begin position="139"/>
        <end position="165"/>
    </location>
</feature>
<evidence type="ECO:0000313" key="3">
    <source>
        <dbReference type="EMBL" id="PWD83063.1"/>
    </source>
</evidence>
<name>A0A2U2AJR3_9GAMM</name>
<feature type="compositionally biased region" description="Basic and acidic residues" evidence="2">
    <location>
        <begin position="59"/>
        <end position="68"/>
    </location>
</feature>
<comment type="caution">
    <text evidence="3">The sequence shown here is derived from an EMBL/GenBank/DDBJ whole genome shotgun (WGS) entry which is preliminary data.</text>
</comment>
<accession>A0A2U2AJR3</accession>